<comment type="caution">
    <text evidence="13">The sequence shown here is derived from an EMBL/GenBank/DDBJ whole genome shotgun (WGS) entry which is preliminary data.</text>
</comment>
<feature type="transmembrane region" description="Helical" evidence="9">
    <location>
        <begin position="595"/>
        <end position="616"/>
    </location>
</feature>
<dbReference type="InterPro" id="IPR055344">
    <property type="entry name" value="SecD_SecF_C_bact"/>
</dbReference>
<keyword evidence="3 9" id="KW-1003">Cell membrane</keyword>
<dbReference type="NCBIfam" id="NF009581">
    <property type="entry name" value="PRK13024.1-1"/>
    <property type="match status" value="1"/>
</dbReference>
<organism evidence="13 14">
    <name type="scientific">Anoxybacillus andreesenii</name>
    <dbReference type="NCBI Taxonomy" id="1325932"/>
    <lineage>
        <taxon>Bacteria</taxon>
        <taxon>Bacillati</taxon>
        <taxon>Bacillota</taxon>
        <taxon>Bacilli</taxon>
        <taxon>Bacillales</taxon>
        <taxon>Anoxybacillaceae</taxon>
        <taxon>Anoxybacillus</taxon>
    </lineage>
</organism>
<evidence type="ECO:0000256" key="5">
    <source>
        <dbReference type="ARBA" id="ARBA00022927"/>
    </source>
</evidence>
<dbReference type="InterPro" id="IPR022646">
    <property type="entry name" value="SecD/SecF_CS"/>
</dbReference>
<evidence type="ECO:0000256" key="6">
    <source>
        <dbReference type="ARBA" id="ARBA00022989"/>
    </source>
</evidence>
<keyword evidence="5 9" id="KW-0653">Protein transport</keyword>
<dbReference type="InterPro" id="IPR005665">
    <property type="entry name" value="SecF_bac"/>
</dbReference>
<dbReference type="Pfam" id="PF21760">
    <property type="entry name" value="SecD_1st"/>
    <property type="match status" value="1"/>
</dbReference>
<dbReference type="PANTHER" id="PTHR30081:SF1">
    <property type="entry name" value="PROTEIN TRANSLOCASE SUBUNIT SECD"/>
    <property type="match status" value="1"/>
</dbReference>
<feature type="transmembrane region" description="Helical" evidence="9">
    <location>
        <begin position="312"/>
        <end position="333"/>
    </location>
</feature>
<keyword evidence="14" id="KW-1185">Reference proteome</keyword>
<evidence type="ECO:0000259" key="11">
    <source>
        <dbReference type="Pfam" id="PF02355"/>
    </source>
</evidence>
<evidence type="ECO:0000256" key="10">
    <source>
        <dbReference type="HAMAP-Rule" id="MF_01464"/>
    </source>
</evidence>
<keyword evidence="7 9" id="KW-0811">Translocation</keyword>
<reference evidence="13 14" key="1">
    <citation type="submission" date="2023-07" db="EMBL/GenBank/DDBJ databases">
        <title>Genomic Encyclopedia of Type Strains, Phase IV (KMG-IV): sequencing the most valuable type-strain genomes for metagenomic binning, comparative biology and taxonomic classification.</title>
        <authorList>
            <person name="Goeker M."/>
        </authorList>
    </citation>
    <scope>NUCLEOTIDE SEQUENCE [LARGE SCALE GENOMIC DNA]</scope>
    <source>
        <strain evidence="13 14">DSM 23948</strain>
    </source>
</reference>
<evidence type="ECO:0000256" key="2">
    <source>
        <dbReference type="ARBA" id="ARBA00022448"/>
    </source>
</evidence>
<feature type="domain" description="Protein translocase subunit SecDF P1" evidence="12">
    <location>
        <begin position="63"/>
        <end position="120"/>
    </location>
</feature>
<dbReference type="Gene3D" id="1.20.1640.10">
    <property type="entry name" value="Multidrug efflux transporter AcrB transmembrane domain"/>
    <property type="match status" value="2"/>
</dbReference>
<feature type="transmembrane region" description="Helical" evidence="9">
    <location>
        <begin position="283"/>
        <end position="300"/>
    </location>
</feature>
<dbReference type="InterPro" id="IPR005791">
    <property type="entry name" value="SecD"/>
</dbReference>
<feature type="transmembrane region" description="Helical" evidence="9">
    <location>
        <begin position="354"/>
        <end position="375"/>
    </location>
</feature>
<comment type="similarity">
    <text evidence="9">Belongs to the SecD/SecF family. SecD subfamily.</text>
</comment>
<comment type="subunit">
    <text evidence="10">Forms a complex with SecD. Part of the essential Sec protein translocation apparatus which comprises SecA, SecYEG and auxiliary proteins SecDF. Other proteins may also be involved.</text>
</comment>
<feature type="transmembrane region" description="Helical" evidence="9">
    <location>
        <begin position="622"/>
        <end position="643"/>
    </location>
</feature>
<dbReference type="PANTHER" id="PTHR30081">
    <property type="entry name" value="PROTEIN-EXPORT MEMBRANE PROTEIN SEC"/>
    <property type="match status" value="1"/>
</dbReference>
<feature type="transmembrane region" description="Helical" evidence="9">
    <location>
        <begin position="457"/>
        <end position="481"/>
    </location>
</feature>
<comment type="caution">
    <text evidence="9">Lacks conserved residue(s) required for the propagation of feature annotation.</text>
</comment>
<evidence type="ECO:0000256" key="7">
    <source>
        <dbReference type="ARBA" id="ARBA00023010"/>
    </source>
</evidence>
<dbReference type="RefSeq" id="WP_307150608.1">
    <property type="nucleotide sequence ID" value="NZ_JAUSTU010000010.1"/>
</dbReference>
<dbReference type="Proteomes" id="UP001231362">
    <property type="component" value="Unassembled WGS sequence"/>
</dbReference>
<evidence type="ECO:0000259" key="12">
    <source>
        <dbReference type="Pfam" id="PF21760"/>
    </source>
</evidence>
<feature type="transmembrane region" description="Helical" evidence="9">
    <location>
        <begin position="387"/>
        <end position="410"/>
    </location>
</feature>
<accession>A0ABT9V566</accession>
<evidence type="ECO:0000313" key="14">
    <source>
        <dbReference type="Proteomes" id="UP001231362"/>
    </source>
</evidence>
<feature type="transmembrane region" description="Helical" evidence="9">
    <location>
        <begin position="678"/>
        <end position="696"/>
    </location>
</feature>
<dbReference type="NCBIfam" id="TIGR00916">
    <property type="entry name" value="2A0604s01"/>
    <property type="match status" value="2"/>
</dbReference>
<evidence type="ECO:0000256" key="9">
    <source>
        <dbReference type="HAMAP-Rule" id="MF_01463"/>
    </source>
</evidence>
<dbReference type="Pfam" id="PF02355">
    <property type="entry name" value="SecD_SecF_C"/>
    <property type="match status" value="2"/>
</dbReference>
<comment type="function">
    <text evidence="9">Part of the Sec protein translocase complex. Interacts with the SecYEG preprotein conducting channel. SecDF uses the proton motive force (PMF) to complete protein translocation after the ATP-dependent function of SecA.</text>
</comment>
<dbReference type="InterPro" id="IPR048634">
    <property type="entry name" value="SecD_SecF_C"/>
</dbReference>
<feature type="domain" description="Protein export membrane protein SecD/SecF C-terminal" evidence="11">
    <location>
        <begin position="553"/>
        <end position="730"/>
    </location>
</feature>
<dbReference type="InterPro" id="IPR022645">
    <property type="entry name" value="SecD/SecF_bac"/>
</dbReference>
<dbReference type="HAMAP" id="MF_01464_B">
    <property type="entry name" value="SecF_B"/>
    <property type="match status" value="1"/>
</dbReference>
<keyword evidence="6 9" id="KW-1133">Transmembrane helix</keyword>
<evidence type="ECO:0000256" key="4">
    <source>
        <dbReference type="ARBA" id="ARBA00022692"/>
    </source>
</evidence>
<keyword evidence="2 9" id="KW-0813">Transport</keyword>
<name>A0ABT9V566_9BACL</name>
<keyword evidence="4 9" id="KW-0812">Transmembrane</keyword>
<evidence type="ECO:0000256" key="1">
    <source>
        <dbReference type="ARBA" id="ARBA00004651"/>
    </source>
</evidence>
<keyword evidence="8 9" id="KW-0472">Membrane</keyword>
<dbReference type="NCBIfam" id="TIGR00966">
    <property type="entry name" value="transloc_SecF"/>
    <property type="match status" value="1"/>
</dbReference>
<feature type="transmembrane region" description="Helical" evidence="9">
    <location>
        <begin position="260"/>
        <end position="278"/>
    </location>
</feature>
<feature type="transmembrane region" description="Helical" evidence="9">
    <location>
        <begin position="702"/>
        <end position="726"/>
    </location>
</feature>
<dbReference type="HAMAP" id="MF_01463_B">
    <property type="entry name" value="SecD_B"/>
    <property type="match status" value="1"/>
</dbReference>
<dbReference type="Pfam" id="PF07549">
    <property type="entry name" value="Sec_GG"/>
    <property type="match status" value="1"/>
</dbReference>
<gene>
    <name evidence="10" type="primary">secF</name>
    <name evidence="9" type="synonym">secD</name>
    <name evidence="13" type="ORF">J2S07_002403</name>
</gene>
<protein>
    <recommendedName>
        <fullName evidence="9 10">Multifunctional fusion protein</fullName>
    </recommendedName>
    <domain>
        <recommendedName>
            <fullName evidence="9">Protein translocase subunit SecD</fullName>
        </recommendedName>
    </domain>
    <domain>
        <recommendedName>
            <fullName evidence="10">Protein-export membrane protein SecF</fullName>
        </recommendedName>
    </domain>
</protein>
<sequence length="754" mass="83190">MVKRSRIVAFFLIVILIGSSMGATTKNILGNIKLGLDLQGGFEVLYQVIPEKGQKVNEETLASTAEALNRRVNALGVSEPVIQIEGKDRIRVQLAGVHDQNKAREMLSTEAKLSFRDVNDNLMMDGSDLKEGGAKQSFDQNGNPSVSITLKDADKFKNVTQKIVGMGEPNNLLVIWLDFEEGKDSFKAEAAKEDPAYLSAPRVSQVFNTDTVSIEGNFTLEEATTLANLLDAGALPVELKEIYSTSVGAQFGEQALQKTVLAGIIGILAIFVFMLVFYRFPGFIAVVTLTIYIFLTLLIFDWMNAVLTLPGIAALILGVGMAVDANVITYERIREELKVGRSLKAAFKAGNSNSFMSILDANLTTILAAAVLFVYGTSSVKGFATTLIISILVSFITAVYGSRWLLGLWVNSNLFNKKLGWFGVKQSEIHDIKEGIDTIELPTRFDKWDFVKHRKKFFTFSIAITVAGILCLLLFGVNLGIDFTSGTRVELQANKSITTAEYKKELKANGISTDDIVISGDNNNIGVARFKDELSRKEIASLKADFKDKFGAEPNVSTVSPTIGKELAKNAIKSIIIASIGIIIYVTFRFEMKMAIPSVIALVHDAFFILTFFSLTRLELDLTFIAVVLTIIGYSINDTIVTFDRIRENLRKKKRIKTAEELAEIVNSSLRQTFTRSINTALTTIIAVFALLLFGSEAITNFTLGLFVGLIIGVYSSICLAAQIWYDWKKMELKKKGVLITYKEKRKITDEPQV</sequence>
<dbReference type="SUPFAM" id="SSF82866">
    <property type="entry name" value="Multidrug efflux transporter AcrB transmembrane domain"/>
    <property type="match status" value="2"/>
</dbReference>
<dbReference type="NCBIfam" id="TIGR01129">
    <property type="entry name" value="secD"/>
    <property type="match status" value="1"/>
</dbReference>
<dbReference type="InterPro" id="IPR022813">
    <property type="entry name" value="SecD/SecF_arch_bac"/>
</dbReference>
<comment type="subunit">
    <text evidence="9">Forms a complex with SecF. Part of the essential Sec protein translocation apparatus which comprises SecA, SecYEG and auxiliary proteins SecDF. Other proteins may also be involved.</text>
</comment>
<dbReference type="EMBL" id="JAUSTU010000010">
    <property type="protein sequence ID" value="MDQ0156085.1"/>
    <property type="molecule type" value="Genomic_DNA"/>
</dbReference>
<evidence type="ECO:0000313" key="13">
    <source>
        <dbReference type="EMBL" id="MDQ0156085.1"/>
    </source>
</evidence>
<proteinExistence type="inferred from homology"/>
<feature type="transmembrane region" description="Helical" evidence="9">
    <location>
        <begin position="571"/>
        <end position="588"/>
    </location>
</feature>
<evidence type="ECO:0000256" key="3">
    <source>
        <dbReference type="ARBA" id="ARBA00022475"/>
    </source>
</evidence>
<comment type="similarity">
    <text evidence="10">Belongs to the SecD/SecF family. SecF subfamily.</text>
</comment>
<feature type="domain" description="Protein export membrane protein SecD/SecF C-terminal" evidence="11">
    <location>
        <begin position="240"/>
        <end position="406"/>
    </location>
</feature>
<dbReference type="Gene3D" id="3.30.70.3220">
    <property type="match status" value="1"/>
</dbReference>
<dbReference type="PRINTS" id="PR01755">
    <property type="entry name" value="SECFTRNLCASE"/>
</dbReference>
<evidence type="ECO:0000256" key="8">
    <source>
        <dbReference type="ARBA" id="ARBA00023136"/>
    </source>
</evidence>
<comment type="subcellular location">
    <subcellularLocation>
        <location evidence="1 9">Cell membrane</location>
        <topology evidence="1 9">Multi-pass membrane protein</topology>
    </subcellularLocation>
</comment>
<dbReference type="InterPro" id="IPR048631">
    <property type="entry name" value="SecD_1st"/>
</dbReference>